<accession>A0A552DHZ9</accession>
<dbReference type="SUPFAM" id="SSF56112">
    <property type="entry name" value="Protein kinase-like (PK-like)"/>
    <property type="match status" value="1"/>
</dbReference>
<evidence type="ECO:0000313" key="9">
    <source>
        <dbReference type="Proteomes" id="UP000319313"/>
    </source>
</evidence>
<evidence type="ECO:0000256" key="6">
    <source>
        <dbReference type="PROSITE-ProRule" id="PRU10141"/>
    </source>
</evidence>
<evidence type="ECO:0000259" key="7">
    <source>
        <dbReference type="PROSITE" id="PS50011"/>
    </source>
</evidence>
<evidence type="ECO:0000256" key="4">
    <source>
        <dbReference type="ARBA" id="ARBA00022840"/>
    </source>
</evidence>
<feature type="binding site" evidence="6">
    <location>
        <position position="81"/>
    </location>
    <ligand>
        <name>ATP</name>
        <dbReference type="ChEBI" id="CHEBI:30616"/>
    </ligand>
</feature>
<comment type="caution">
    <text evidence="8">The sequence shown here is derived from an EMBL/GenBank/DDBJ whole genome shotgun (WGS) entry which is preliminary data.</text>
</comment>
<dbReference type="GO" id="GO:0005776">
    <property type="term" value="C:autophagosome"/>
    <property type="evidence" value="ECO:0007669"/>
    <property type="project" value="TreeGrafter"/>
</dbReference>
<dbReference type="PROSITE" id="PS50005">
    <property type="entry name" value="TPR"/>
    <property type="match status" value="2"/>
</dbReference>
<dbReference type="Gene3D" id="1.25.40.10">
    <property type="entry name" value="Tetratricopeptide repeat domain"/>
    <property type="match status" value="3"/>
</dbReference>
<evidence type="ECO:0000256" key="2">
    <source>
        <dbReference type="ARBA" id="ARBA00022741"/>
    </source>
</evidence>
<dbReference type="SMART" id="SM00220">
    <property type="entry name" value="S_TKc"/>
    <property type="match status" value="1"/>
</dbReference>
<dbReference type="Pfam" id="PF13432">
    <property type="entry name" value="TPR_16"/>
    <property type="match status" value="2"/>
</dbReference>
<dbReference type="InterPro" id="IPR011009">
    <property type="entry name" value="Kinase-like_dom_sf"/>
</dbReference>
<keyword evidence="3 8" id="KW-0418">Kinase</keyword>
<keyword evidence="2 6" id="KW-0547">Nucleotide-binding</keyword>
<dbReference type="InterPro" id="IPR011990">
    <property type="entry name" value="TPR-like_helical_dom_sf"/>
</dbReference>
<dbReference type="InterPro" id="IPR045269">
    <property type="entry name" value="Atg1-like"/>
</dbReference>
<proteinExistence type="predicted"/>
<dbReference type="PROSITE" id="PS50011">
    <property type="entry name" value="PROTEIN_KINASE_DOM"/>
    <property type="match status" value="1"/>
</dbReference>
<dbReference type="GO" id="GO:0042594">
    <property type="term" value="P:response to starvation"/>
    <property type="evidence" value="ECO:0007669"/>
    <property type="project" value="TreeGrafter"/>
</dbReference>
<feature type="repeat" description="TPR" evidence="5">
    <location>
        <begin position="613"/>
        <end position="646"/>
    </location>
</feature>
<protein>
    <submittedName>
        <fullName evidence="8">Serine/threonine-protein kinase</fullName>
    </submittedName>
</protein>
<dbReference type="SMART" id="SM00028">
    <property type="entry name" value="TPR"/>
    <property type="match status" value="8"/>
</dbReference>
<keyword evidence="5" id="KW-0802">TPR repeat</keyword>
<dbReference type="Proteomes" id="UP000319313">
    <property type="component" value="Unassembled WGS sequence"/>
</dbReference>
<dbReference type="InterPro" id="IPR000719">
    <property type="entry name" value="Prot_kinase_dom"/>
</dbReference>
<evidence type="ECO:0000256" key="1">
    <source>
        <dbReference type="ARBA" id="ARBA00022679"/>
    </source>
</evidence>
<dbReference type="Pfam" id="PF13414">
    <property type="entry name" value="TPR_11"/>
    <property type="match status" value="1"/>
</dbReference>
<dbReference type="InterPro" id="IPR008271">
    <property type="entry name" value="Ser/Thr_kinase_AS"/>
</dbReference>
<gene>
    <name evidence="8" type="ORF">EWV81_19355</name>
</gene>
<dbReference type="SUPFAM" id="SSF48452">
    <property type="entry name" value="TPR-like"/>
    <property type="match status" value="1"/>
</dbReference>
<name>A0A552DHZ9_MICAE</name>
<dbReference type="InterPro" id="IPR017441">
    <property type="entry name" value="Protein_kinase_ATP_BS"/>
</dbReference>
<reference evidence="8 9" key="1">
    <citation type="submission" date="2019-01" db="EMBL/GenBank/DDBJ databases">
        <title>Coherence of Microcystis species and biogeography revealed through population genomics.</title>
        <authorList>
            <person name="Perez-Carrascal O.M."/>
            <person name="Terrat Y."/>
            <person name="Giani A."/>
            <person name="Fortin N."/>
            <person name="Tromas N."/>
            <person name="Shapiro B.J."/>
        </authorList>
    </citation>
    <scope>NUCLEOTIDE SEQUENCE [LARGE SCALE GENOMIC DNA]</scope>
    <source>
        <strain evidence="8">Ma_SC_T_19800800_S464</strain>
    </source>
</reference>
<sequence>MSILCPSCLTDNPDGTQQCISCGFNLTPVSPDKTTTSLHHLSIGTLLKQGQYQIEQVLGEGGFGITYKGIYRTNNAPVAIKELWPEKSARQGNKVIWPASIFPQIKRQQISKFKLEANHQQKCNHPNIPKIYDWFDENDTVYIVMEFIAGKSLFKILTQEGKLTEDRVKRYFLQIADALKTVQNNNFLHRDIKPDNILIDPQDKAILIDFGAAREFIAGQTGDMTRTLTPGYAPYEQYSQRSKRFPATDFYAFCASIYELLTGQLPVEAPDRASALLQQRSSDPLIPPRQLNPDISNLMETVILTGMRINVEDRFQTADELIDALKGQFVSPLQKKARELVKQGKLVEAVQSYEKCLSNEPNNGAAAVEQALLQIHLNDTQAEIAAKKAIQLNPNDGRGYGVLGLVYCHQNNWESAVQQLQKGAKLSPQALWIQVNLAWAFGKIGHWQEAESAINTALKLDSNNLFALGIQAWITFNQNQFKATIGAASKAITKSKQNPSQKNQQIQYWVYPYLLAALDKATTSQQSQDLDRRIQDCLTQIQDHPFAWGFKGWKQAQQGLWSQALPCFQQASRHPNAAAWVLINTAISHEHLNNPSEALQIYQAYLQNNGEEPFIAYRLGTLLAQLGQWKQAKTHLEQAIQLKPDYPEAYHNLGWVLLNLKTSDGQIQYARELLSYYRQAIALYNQQDKSHLARMLAQALTEADV</sequence>
<evidence type="ECO:0000256" key="3">
    <source>
        <dbReference type="ARBA" id="ARBA00022777"/>
    </source>
</evidence>
<dbReference type="GO" id="GO:0005524">
    <property type="term" value="F:ATP binding"/>
    <property type="evidence" value="ECO:0007669"/>
    <property type="project" value="UniProtKB-UniRule"/>
</dbReference>
<dbReference type="PROSITE" id="PS00107">
    <property type="entry name" value="PROTEIN_KINASE_ATP"/>
    <property type="match status" value="1"/>
</dbReference>
<dbReference type="GO" id="GO:0005829">
    <property type="term" value="C:cytosol"/>
    <property type="evidence" value="ECO:0007669"/>
    <property type="project" value="TreeGrafter"/>
</dbReference>
<evidence type="ECO:0000313" key="8">
    <source>
        <dbReference type="EMBL" id="TRU21849.1"/>
    </source>
</evidence>
<dbReference type="PROSITE" id="PS00108">
    <property type="entry name" value="PROTEIN_KINASE_ST"/>
    <property type="match status" value="1"/>
</dbReference>
<keyword evidence="1" id="KW-0808">Transferase</keyword>
<keyword evidence="4 6" id="KW-0067">ATP-binding</keyword>
<dbReference type="AlphaFoldDB" id="A0A552DHZ9"/>
<dbReference type="GO" id="GO:0034045">
    <property type="term" value="C:phagophore assembly site membrane"/>
    <property type="evidence" value="ECO:0007669"/>
    <property type="project" value="TreeGrafter"/>
</dbReference>
<feature type="domain" description="Protein kinase" evidence="7">
    <location>
        <begin position="52"/>
        <end position="330"/>
    </location>
</feature>
<dbReference type="EMBL" id="SFBL01000185">
    <property type="protein sequence ID" value="TRU21849.1"/>
    <property type="molecule type" value="Genomic_DNA"/>
</dbReference>
<feature type="repeat" description="TPR" evidence="5">
    <location>
        <begin position="397"/>
        <end position="430"/>
    </location>
</feature>
<dbReference type="Pfam" id="PF00069">
    <property type="entry name" value="Pkinase"/>
    <property type="match status" value="1"/>
</dbReference>
<dbReference type="Gene3D" id="1.10.510.10">
    <property type="entry name" value="Transferase(Phosphotransferase) domain 1"/>
    <property type="match status" value="1"/>
</dbReference>
<dbReference type="GO" id="GO:0004674">
    <property type="term" value="F:protein serine/threonine kinase activity"/>
    <property type="evidence" value="ECO:0007669"/>
    <property type="project" value="InterPro"/>
</dbReference>
<organism evidence="8 9">
    <name type="scientific">Microcystis aeruginosa Ma_SC_T_19800800_S464</name>
    <dbReference type="NCBI Taxonomy" id="2486257"/>
    <lineage>
        <taxon>Bacteria</taxon>
        <taxon>Bacillati</taxon>
        <taxon>Cyanobacteriota</taxon>
        <taxon>Cyanophyceae</taxon>
        <taxon>Oscillatoriophycideae</taxon>
        <taxon>Chroococcales</taxon>
        <taxon>Microcystaceae</taxon>
        <taxon>Microcystis</taxon>
    </lineage>
</organism>
<evidence type="ECO:0000256" key="5">
    <source>
        <dbReference type="PROSITE-ProRule" id="PRU00339"/>
    </source>
</evidence>
<dbReference type="PANTHER" id="PTHR24348">
    <property type="entry name" value="SERINE/THREONINE-PROTEIN KINASE UNC-51-RELATED"/>
    <property type="match status" value="1"/>
</dbReference>
<dbReference type="CDD" id="cd14014">
    <property type="entry name" value="STKc_PknB_like"/>
    <property type="match status" value="1"/>
</dbReference>
<dbReference type="Gene3D" id="3.30.200.20">
    <property type="entry name" value="Phosphorylase Kinase, domain 1"/>
    <property type="match status" value="1"/>
</dbReference>
<dbReference type="PANTHER" id="PTHR24348:SF22">
    <property type="entry name" value="NON-SPECIFIC SERINE_THREONINE PROTEIN KINASE"/>
    <property type="match status" value="1"/>
</dbReference>
<dbReference type="InterPro" id="IPR019734">
    <property type="entry name" value="TPR_rpt"/>
</dbReference>